<dbReference type="FunFam" id="3.40.50.300:FF:000163">
    <property type="entry name" value="Multidrug resistance-associated protein member 4"/>
    <property type="match status" value="1"/>
</dbReference>
<evidence type="ECO:0000256" key="1">
    <source>
        <dbReference type="ARBA" id="ARBA00004141"/>
    </source>
</evidence>
<feature type="domain" description="ABC transmembrane type-1" evidence="12">
    <location>
        <begin position="506"/>
        <end position="803"/>
    </location>
</feature>
<feature type="transmembrane region" description="Helical" evidence="10">
    <location>
        <begin position="748"/>
        <end position="768"/>
    </location>
</feature>
<dbReference type="FunFam" id="1.20.1560.10:FF:000013">
    <property type="entry name" value="ABC transporter C family member 2"/>
    <property type="match status" value="1"/>
</dbReference>
<evidence type="ECO:0000256" key="7">
    <source>
        <dbReference type="ARBA" id="ARBA00022989"/>
    </source>
</evidence>
<dbReference type="PROSITE" id="PS00211">
    <property type="entry name" value="ABC_TRANSPORTER_1"/>
    <property type="match status" value="2"/>
</dbReference>
<dbReference type="InterPro" id="IPR017871">
    <property type="entry name" value="ABC_transporter-like_CS"/>
</dbReference>
<comment type="subcellular location">
    <subcellularLocation>
        <location evidence="1">Membrane</location>
        <topology evidence="1">Multi-pass membrane protein</topology>
    </subcellularLocation>
</comment>
<evidence type="ECO:0000259" key="11">
    <source>
        <dbReference type="PROSITE" id="PS50893"/>
    </source>
</evidence>
<dbReference type="GO" id="GO:0140359">
    <property type="term" value="F:ABC-type transporter activity"/>
    <property type="evidence" value="ECO:0007669"/>
    <property type="project" value="InterPro"/>
</dbReference>
<sequence>MIPQLHSRTWSSILTVVISVGYIYTYMGLSVFLGMAVMLVAMPLSAMMGRIVKNATMAAMKKKDTRVDLMNEYLQHVKAIRLYVWESAILKRIKEARLDEVRLLRKSKAFFLANSAMWSQFPTLVSLAAFGSFAVFSKTGISAEVIFPVLSLFGFMQGPMTLISKFHISIISSNVCLKRIESFLKSSELPPKEHLTLADSEAVVFENAVFSWNDQAKPLHVNDLVIPKGKLVAVVGKVGSGKSSLLSSILGEMKTVSGRVVSSGSIAYVPQEAWILNSTFRQNIVFHADENEEKLERVLINCSLTEDIESLPAGDMTEIGDRGVTLSGGQKQRISLARAAYSDSDIILLDDTLSAVDARVGSNLFEDVLSASGILAKKTRILATHNLSVLGECDMVILMDENRVLEYGEYDDLLAQQGKFCQLMSAHFAMQEDGKHGRGKTFMHLTRSLTNFSRMISQRDLDARHPVPPAKDQSRAEVPQTQKSITNEKAETGSVRLTTIRAYIRAVGVGSTIFSILLMLAMDGFSARADYWLAKWGASANASSNESDAVHGIDLSVSSYLYAYSLLAAAKAISMLLYLVVFFSAALAGARILHDDMLRSVTSASMSFFDTTPIGRVINTFSKDVDALDDTLPIFINEYLSSLSSVLSIIALVVWANPQFVVIFLLVGAVFYYVQRVYRQAQIDLHRLDRVVSSSAYAYFSQTLNGVSSIRAYACEEKFELEYANRLDMGKRVQIALALATRWLKLRLALCTAAIIAAIGFLAVMPVGNTLESIALSGLALSTTMKISSTLSRIVKGWSVVESSMTSVERVLEYTRIPNGGCLTVPEKKTNATWPSRGRIDFKDVSMRYREALPLALKKVNFHIRAGEKVGIVGRTGAGKSSLMTLLSRFVEPCEGSIIIDDVDIKDIGLIDLWSAMSVIPQDPIIFSGSIRFNLDPEGSKSEVQLQQAIQQVGLKDTVEKLGGLDYEISEGSRTMSVGEKQLFSLARALLKNSKILILDEATASVDRETDKALQDCIRNEFSSCTVLTIAHRIGTIRDYDRILVLDNGSVAEFDTFSNLLKNDKGKLASLWNEEIDV</sequence>
<dbReference type="SUPFAM" id="SSF90123">
    <property type="entry name" value="ABC transporter transmembrane region"/>
    <property type="match status" value="2"/>
</dbReference>
<evidence type="ECO:0000256" key="10">
    <source>
        <dbReference type="SAM" id="Phobius"/>
    </source>
</evidence>
<evidence type="ECO:0000259" key="12">
    <source>
        <dbReference type="PROSITE" id="PS50929"/>
    </source>
</evidence>
<feature type="domain" description="ABC transporter" evidence="11">
    <location>
        <begin position="203"/>
        <end position="426"/>
    </location>
</feature>
<dbReference type="SMART" id="SM00382">
    <property type="entry name" value="AAA"/>
    <property type="match status" value="2"/>
</dbReference>
<dbReference type="PROSITE" id="PS50893">
    <property type="entry name" value="ABC_TRANSPORTER_2"/>
    <property type="match status" value="2"/>
</dbReference>
<feature type="region of interest" description="Disordered" evidence="9">
    <location>
        <begin position="463"/>
        <end position="487"/>
    </location>
</feature>
<evidence type="ECO:0000256" key="3">
    <source>
        <dbReference type="ARBA" id="ARBA00022692"/>
    </source>
</evidence>
<dbReference type="GO" id="GO:0005524">
    <property type="term" value="F:ATP binding"/>
    <property type="evidence" value="ECO:0007669"/>
    <property type="project" value="UniProtKB-KW"/>
</dbReference>
<evidence type="ECO:0000256" key="8">
    <source>
        <dbReference type="ARBA" id="ARBA00023136"/>
    </source>
</evidence>
<dbReference type="EMBL" id="HBIB01022412">
    <property type="protein sequence ID" value="CAE0252394.1"/>
    <property type="molecule type" value="Transcribed_RNA"/>
</dbReference>
<dbReference type="CDD" id="cd18580">
    <property type="entry name" value="ABC_6TM_ABCC_D2"/>
    <property type="match status" value="1"/>
</dbReference>
<dbReference type="InterPro" id="IPR027417">
    <property type="entry name" value="P-loop_NTPase"/>
</dbReference>
<evidence type="ECO:0008006" key="14">
    <source>
        <dbReference type="Google" id="ProtNLM"/>
    </source>
</evidence>
<keyword evidence="2" id="KW-0813">Transport</keyword>
<keyword evidence="3 10" id="KW-0812">Transmembrane</keyword>
<feature type="domain" description="ABC transporter" evidence="11">
    <location>
        <begin position="840"/>
        <end position="1073"/>
    </location>
</feature>
<keyword evidence="8 10" id="KW-0472">Membrane</keyword>
<dbReference type="FunFam" id="3.40.50.300:FF:000997">
    <property type="entry name" value="Multidrug resistance-associated protein 1"/>
    <property type="match status" value="1"/>
</dbReference>
<reference evidence="13" key="1">
    <citation type="submission" date="2021-01" db="EMBL/GenBank/DDBJ databases">
        <authorList>
            <person name="Corre E."/>
            <person name="Pelletier E."/>
            <person name="Niang G."/>
            <person name="Scheremetjew M."/>
            <person name="Finn R."/>
            <person name="Kale V."/>
            <person name="Holt S."/>
            <person name="Cochrane G."/>
            <person name="Meng A."/>
            <person name="Brown T."/>
            <person name="Cohen L."/>
        </authorList>
    </citation>
    <scope>NUCLEOTIDE SEQUENCE</scope>
    <source>
        <strain evidence="13">NIES-2562</strain>
    </source>
</reference>
<dbReference type="CDD" id="cd03250">
    <property type="entry name" value="ABCC_MRP_domain1"/>
    <property type="match status" value="1"/>
</dbReference>
<feature type="transmembrane region" description="Helical" evidence="10">
    <location>
        <begin position="502"/>
        <end position="522"/>
    </location>
</feature>
<dbReference type="Gene3D" id="1.20.1560.10">
    <property type="entry name" value="ABC transporter type 1, transmembrane domain"/>
    <property type="match status" value="2"/>
</dbReference>
<dbReference type="AlphaFoldDB" id="A0A7S3G9B4"/>
<dbReference type="InterPro" id="IPR044726">
    <property type="entry name" value="ABCC_6TM_D2"/>
</dbReference>
<evidence type="ECO:0000256" key="6">
    <source>
        <dbReference type="ARBA" id="ARBA00022840"/>
    </source>
</evidence>
<dbReference type="PANTHER" id="PTHR24223">
    <property type="entry name" value="ATP-BINDING CASSETTE SUB-FAMILY C"/>
    <property type="match status" value="1"/>
</dbReference>
<dbReference type="InterPro" id="IPR050173">
    <property type="entry name" value="ABC_transporter_C-like"/>
</dbReference>
<keyword evidence="6" id="KW-0067">ATP-binding</keyword>
<evidence type="ECO:0000256" key="5">
    <source>
        <dbReference type="ARBA" id="ARBA00022741"/>
    </source>
</evidence>
<gene>
    <name evidence="13" type="ORF">PBIL07802_LOCUS14621</name>
</gene>
<dbReference type="InterPro" id="IPR003439">
    <property type="entry name" value="ABC_transporter-like_ATP-bd"/>
</dbReference>
<dbReference type="GO" id="GO:0016020">
    <property type="term" value="C:membrane"/>
    <property type="evidence" value="ECO:0007669"/>
    <property type="project" value="UniProtKB-SubCell"/>
</dbReference>
<evidence type="ECO:0000256" key="2">
    <source>
        <dbReference type="ARBA" id="ARBA00022448"/>
    </source>
</evidence>
<dbReference type="PROSITE" id="PS50929">
    <property type="entry name" value="ABC_TM1F"/>
    <property type="match status" value="2"/>
</dbReference>
<name>A0A7S3G9B4_9EUKA</name>
<dbReference type="GO" id="GO:0016887">
    <property type="term" value="F:ATP hydrolysis activity"/>
    <property type="evidence" value="ECO:0007669"/>
    <property type="project" value="InterPro"/>
</dbReference>
<dbReference type="InterPro" id="IPR011527">
    <property type="entry name" value="ABC1_TM_dom"/>
</dbReference>
<dbReference type="CDD" id="cd03244">
    <property type="entry name" value="ABCC_MRP_domain2"/>
    <property type="match status" value="1"/>
</dbReference>
<feature type="transmembrane region" description="Helical" evidence="10">
    <location>
        <begin position="576"/>
        <end position="593"/>
    </location>
</feature>
<proteinExistence type="predicted"/>
<protein>
    <recommendedName>
        <fullName evidence="14">ATP-dependent transporter ycf16</fullName>
    </recommendedName>
</protein>
<dbReference type="SUPFAM" id="SSF52540">
    <property type="entry name" value="P-loop containing nucleoside triphosphate hydrolases"/>
    <property type="match status" value="2"/>
</dbReference>
<dbReference type="Gene3D" id="3.40.50.300">
    <property type="entry name" value="P-loop containing nucleotide triphosphate hydrolases"/>
    <property type="match status" value="2"/>
</dbReference>
<dbReference type="Pfam" id="PF00664">
    <property type="entry name" value="ABC_membrane"/>
    <property type="match status" value="2"/>
</dbReference>
<dbReference type="Pfam" id="PF00005">
    <property type="entry name" value="ABC_tran"/>
    <property type="match status" value="2"/>
</dbReference>
<dbReference type="InterPro" id="IPR036640">
    <property type="entry name" value="ABC1_TM_sf"/>
</dbReference>
<organism evidence="13">
    <name type="scientific">Palpitomonas bilix</name>
    <dbReference type="NCBI Taxonomy" id="652834"/>
    <lineage>
        <taxon>Eukaryota</taxon>
        <taxon>Eukaryota incertae sedis</taxon>
    </lineage>
</organism>
<dbReference type="InterPro" id="IPR003593">
    <property type="entry name" value="AAA+_ATPase"/>
</dbReference>
<keyword evidence="4" id="KW-0677">Repeat</keyword>
<keyword evidence="5" id="KW-0547">Nucleotide-binding</keyword>
<accession>A0A7S3G9B4</accession>
<feature type="domain" description="ABC transmembrane type-1" evidence="12">
    <location>
        <begin position="1"/>
        <end position="164"/>
    </location>
</feature>
<feature type="transmembrane region" description="Helical" evidence="10">
    <location>
        <begin position="649"/>
        <end position="674"/>
    </location>
</feature>
<feature type="transmembrane region" description="Helical" evidence="10">
    <location>
        <begin position="31"/>
        <end position="52"/>
    </location>
</feature>
<keyword evidence="7 10" id="KW-1133">Transmembrane helix</keyword>
<evidence type="ECO:0000256" key="9">
    <source>
        <dbReference type="SAM" id="MobiDB-lite"/>
    </source>
</evidence>
<evidence type="ECO:0000313" key="13">
    <source>
        <dbReference type="EMBL" id="CAE0252394.1"/>
    </source>
</evidence>
<evidence type="ECO:0000256" key="4">
    <source>
        <dbReference type="ARBA" id="ARBA00022737"/>
    </source>
</evidence>